<feature type="domain" description="MHC class I-like antigen recognition-like" evidence="5">
    <location>
        <begin position="1"/>
        <end position="77"/>
    </location>
</feature>
<organism evidence="6 7">
    <name type="scientific">Sylvia atricapilla</name>
    <name type="common">blackcap</name>
    <dbReference type="NCBI Taxonomy" id="48155"/>
    <lineage>
        <taxon>Eukaryota</taxon>
        <taxon>Metazoa</taxon>
        <taxon>Chordata</taxon>
        <taxon>Craniata</taxon>
        <taxon>Vertebrata</taxon>
        <taxon>Euteleostomi</taxon>
        <taxon>Archelosauria</taxon>
        <taxon>Archosauria</taxon>
        <taxon>Dinosauria</taxon>
        <taxon>Saurischia</taxon>
        <taxon>Theropoda</taxon>
        <taxon>Coelurosauria</taxon>
        <taxon>Aves</taxon>
        <taxon>Neognathae</taxon>
        <taxon>Neoaves</taxon>
        <taxon>Telluraves</taxon>
        <taxon>Australaves</taxon>
        <taxon>Passeriformes</taxon>
        <taxon>Sylvioidea</taxon>
        <taxon>Sylviidae</taxon>
        <taxon>Sylviinae</taxon>
        <taxon>Sylvia</taxon>
    </lineage>
</organism>
<dbReference type="InterPro" id="IPR011162">
    <property type="entry name" value="MHC_I/II-like_Ag-recog"/>
</dbReference>
<dbReference type="Proteomes" id="UP000573818">
    <property type="component" value="Unassembled WGS sequence"/>
</dbReference>
<dbReference type="EMBL" id="VZSL01000103">
    <property type="protein sequence ID" value="NWY47207.1"/>
    <property type="molecule type" value="Genomic_DNA"/>
</dbReference>
<dbReference type="GO" id="GO:0002486">
    <property type="term" value="P:antigen processing and presentation of endogenous peptide antigen via MHC class I via ER pathway, TAP-independent"/>
    <property type="evidence" value="ECO:0007669"/>
    <property type="project" value="TreeGrafter"/>
</dbReference>
<evidence type="ECO:0000256" key="1">
    <source>
        <dbReference type="ARBA" id="ARBA00004167"/>
    </source>
</evidence>
<name>A0A7K7EQP5_9SYLV</name>
<protein>
    <submittedName>
        <fullName evidence="6">HA1K protein</fullName>
    </submittedName>
</protein>
<dbReference type="GO" id="GO:0009897">
    <property type="term" value="C:external side of plasma membrane"/>
    <property type="evidence" value="ECO:0007669"/>
    <property type="project" value="TreeGrafter"/>
</dbReference>
<reference evidence="6 7" key="1">
    <citation type="submission" date="2019-09" db="EMBL/GenBank/DDBJ databases">
        <title>Bird 10,000 Genomes (B10K) Project - Family phase.</title>
        <authorList>
            <person name="Zhang G."/>
        </authorList>
    </citation>
    <scope>NUCLEOTIDE SEQUENCE [LARGE SCALE GENOMIC DNA]</scope>
    <source>
        <strain evidence="6">OUT-0013</strain>
        <tissue evidence="6">Blood</tissue>
    </source>
</reference>
<keyword evidence="2" id="KW-0490">MHC I</keyword>
<dbReference type="InterPro" id="IPR037055">
    <property type="entry name" value="MHC_I-like_Ag-recog_sf"/>
</dbReference>
<evidence type="ECO:0000256" key="4">
    <source>
        <dbReference type="ARBA" id="ARBA00023180"/>
    </source>
</evidence>
<dbReference type="AlphaFoldDB" id="A0A7K7EQP5"/>
<evidence type="ECO:0000256" key="3">
    <source>
        <dbReference type="ARBA" id="ARBA00023136"/>
    </source>
</evidence>
<keyword evidence="7" id="KW-1185">Reference proteome</keyword>
<dbReference type="GO" id="GO:0001916">
    <property type="term" value="P:positive regulation of T cell mediated cytotoxicity"/>
    <property type="evidence" value="ECO:0007669"/>
    <property type="project" value="TreeGrafter"/>
</dbReference>
<dbReference type="Gene3D" id="3.30.500.10">
    <property type="entry name" value="MHC class I-like antigen recognition-like"/>
    <property type="match status" value="1"/>
</dbReference>
<accession>A0A7K7EQP5</accession>
<proteinExistence type="predicted"/>
<dbReference type="SUPFAM" id="SSF54452">
    <property type="entry name" value="MHC antigen-recognition domain"/>
    <property type="match status" value="1"/>
</dbReference>
<dbReference type="GO" id="GO:0006955">
    <property type="term" value="P:immune response"/>
    <property type="evidence" value="ECO:0007669"/>
    <property type="project" value="TreeGrafter"/>
</dbReference>
<gene>
    <name evidence="6" type="primary">H2k1</name>
    <name evidence="6" type="ORF">SYLATR_R14602</name>
</gene>
<dbReference type="GO" id="GO:0005615">
    <property type="term" value="C:extracellular space"/>
    <property type="evidence" value="ECO:0007669"/>
    <property type="project" value="TreeGrafter"/>
</dbReference>
<comment type="caution">
    <text evidence="6">The sequence shown here is derived from an EMBL/GenBank/DDBJ whole genome shotgun (WGS) entry which is preliminary data.</text>
</comment>
<keyword evidence="3" id="KW-0472">Membrane</keyword>
<dbReference type="GO" id="GO:0042612">
    <property type="term" value="C:MHC class I protein complex"/>
    <property type="evidence" value="ECO:0007669"/>
    <property type="project" value="UniProtKB-KW"/>
</dbReference>
<dbReference type="PANTHER" id="PTHR16675">
    <property type="entry name" value="MHC CLASS I-RELATED"/>
    <property type="match status" value="1"/>
</dbReference>
<evidence type="ECO:0000259" key="5">
    <source>
        <dbReference type="Pfam" id="PF00129"/>
    </source>
</evidence>
<dbReference type="InterPro" id="IPR050208">
    <property type="entry name" value="MHC_class-I_related"/>
</dbReference>
<evidence type="ECO:0000313" key="6">
    <source>
        <dbReference type="EMBL" id="NWY47207.1"/>
    </source>
</evidence>
<dbReference type="InterPro" id="IPR011161">
    <property type="entry name" value="MHC_I-like_Ag-recog"/>
</dbReference>
<dbReference type="GO" id="GO:0030670">
    <property type="term" value="C:phagocytic vesicle membrane"/>
    <property type="evidence" value="ECO:0007669"/>
    <property type="project" value="UniProtKB-ARBA"/>
</dbReference>
<comment type="subcellular location">
    <subcellularLocation>
        <location evidence="1">Membrane</location>
        <topology evidence="1">Single-pass membrane protein</topology>
    </subcellularLocation>
</comment>
<evidence type="ECO:0000313" key="7">
    <source>
        <dbReference type="Proteomes" id="UP000573818"/>
    </source>
</evidence>
<feature type="non-terminal residue" evidence="6">
    <location>
        <position position="77"/>
    </location>
</feature>
<dbReference type="GO" id="GO:0002476">
    <property type="term" value="P:antigen processing and presentation of endogenous peptide antigen via MHC class Ib"/>
    <property type="evidence" value="ECO:0007669"/>
    <property type="project" value="TreeGrafter"/>
</dbReference>
<evidence type="ECO:0000256" key="2">
    <source>
        <dbReference type="ARBA" id="ARBA00022451"/>
    </source>
</evidence>
<sequence>SLHYLSVAVSEPSPEIPQFTEMGFVDGIPFVRYDSERGRMEPLTQWMKDGAEPGYWDSQTQIMEGNQHVHAVDLETL</sequence>
<dbReference type="Pfam" id="PF00129">
    <property type="entry name" value="MHC_I"/>
    <property type="match status" value="1"/>
</dbReference>
<dbReference type="GO" id="GO:0098553">
    <property type="term" value="C:lumenal side of endoplasmic reticulum membrane"/>
    <property type="evidence" value="ECO:0007669"/>
    <property type="project" value="UniProtKB-ARBA"/>
</dbReference>
<keyword evidence="4" id="KW-0325">Glycoprotein</keyword>
<feature type="non-terminal residue" evidence="6">
    <location>
        <position position="1"/>
    </location>
</feature>
<keyword evidence="2" id="KW-0391">Immunity</keyword>
<dbReference type="PANTHER" id="PTHR16675:SF251">
    <property type="entry name" value="HLA CLASS I HISTOCOMPATIBILITY ANTIGEN, C ALPHA CHAIN"/>
    <property type="match status" value="1"/>
</dbReference>